<sequence length="238" mass="26812">MSTTTGPNAIHGITRRQVLTTLKKSDGLTADQLSVLLGITSMAVRKHLSALERDGLIESTVVRRPVGRPVHVYRLSELADDFFPKHYHMVITDLLSDLMELDGEEKVELLLARRAERTRQYLESRVRKTDSFEERVEALAEGMDELGYLAAWERLDDSTYIIRQFNCAIQRVATCFPVVCQYESESFGEILDADVERCSHILAGDCMCGYVIRDRKSYQGATAAESIEEPARQHAAVS</sequence>
<dbReference type="InterPro" id="IPR036388">
    <property type="entry name" value="WH-like_DNA-bd_sf"/>
</dbReference>
<dbReference type="Pfam" id="PF13412">
    <property type="entry name" value="HTH_24"/>
    <property type="match status" value="1"/>
</dbReference>
<evidence type="ECO:0000313" key="2">
    <source>
        <dbReference type="Proteomes" id="UP000004221"/>
    </source>
</evidence>
<dbReference type="GO" id="GO:0006355">
    <property type="term" value="P:regulation of DNA-templated transcription"/>
    <property type="evidence" value="ECO:0007669"/>
    <property type="project" value="UniProtKB-ARBA"/>
</dbReference>
<proteinExistence type="predicted"/>
<accession>I4EGL9</accession>
<comment type="caution">
    <text evidence="1">The sequence shown here is derived from an EMBL/GenBank/DDBJ whole genome shotgun (WGS) entry which is preliminary data.</text>
</comment>
<protein>
    <submittedName>
        <fullName evidence="1">Putative transcriptional regulator</fullName>
    </submittedName>
</protein>
<dbReference type="EMBL" id="CAGS01000197">
    <property type="protein sequence ID" value="CCF83831.1"/>
    <property type="molecule type" value="Genomic_DNA"/>
</dbReference>
<dbReference type="RefSeq" id="WP_008477480.1">
    <property type="nucleotide sequence ID" value="NZ_CAGS01000197.1"/>
</dbReference>
<dbReference type="Gene3D" id="1.10.10.10">
    <property type="entry name" value="Winged helix-like DNA-binding domain superfamily/Winged helix DNA-binding domain"/>
    <property type="match status" value="1"/>
</dbReference>
<dbReference type="CDD" id="cd00090">
    <property type="entry name" value="HTH_ARSR"/>
    <property type="match status" value="1"/>
</dbReference>
<reference evidence="1 2" key="1">
    <citation type="journal article" date="2012" name="ISME J.">
        <title>Nitrification expanded: discovery, physiology and genomics of a nitrite-oxidizing bacterium from the phylum Chloroflexi.</title>
        <authorList>
            <person name="Sorokin D.Y."/>
            <person name="Lucker S."/>
            <person name="Vejmelkova D."/>
            <person name="Kostrikina N.A."/>
            <person name="Kleerebezem R."/>
            <person name="Rijpstra W.I."/>
            <person name="Damste J.S."/>
            <person name="Le Paslier D."/>
            <person name="Muyzer G."/>
            <person name="Wagner M."/>
            <person name="van Loosdrecht M.C."/>
            <person name="Daims H."/>
        </authorList>
    </citation>
    <scope>NUCLEOTIDE SEQUENCE [LARGE SCALE GENOMIC DNA]</scope>
    <source>
        <strain evidence="2">none</strain>
    </source>
</reference>
<dbReference type="PANTHER" id="PTHR38600">
    <property type="entry name" value="TRANSCRIPTIONAL REGULATORY PROTEIN"/>
    <property type="match status" value="1"/>
</dbReference>
<dbReference type="OrthoDB" id="155998at2"/>
<dbReference type="SUPFAM" id="SSF46785">
    <property type="entry name" value="Winged helix' DNA-binding domain"/>
    <property type="match status" value="1"/>
</dbReference>
<keyword evidence="2" id="KW-1185">Reference proteome</keyword>
<dbReference type="InterPro" id="IPR011991">
    <property type="entry name" value="ArsR-like_HTH"/>
</dbReference>
<name>I4EGL9_9BACT</name>
<dbReference type="InterPro" id="IPR036390">
    <property type="entry name" value="WH_DNA-bd_sf"/>
</dbReference>
<evidence type="ECO:0000313" key="1">
    <source>
        <dbReference type="EMBL" id="CCF83831.1"/>
    </source>
</evidence>
<dbReference type="AlphaFoldDB" id="I4EGL9"/>
<organism evidence="1 2">
    <name type="scientific">Nitrolancea hollandica Lb</name>
    <dbReference type="NCBI Taxonomy" id="1129897"/>
    <lineage>
        <taxon>Bacteria</taxon>
        <taxon>Pseudomonadati</taxon>
        <taxon>Thermomicrobiota</taxon>
        <taxon>Thermomicrobia</taxon>
        <taxon>Sphaerobacterales</taxon>
        <taxon>Sphaerobacterineae</taxon>
        <taxon>Sphaerobacteraceae</taxon>
        <taxon>Nitrolancea</taxon>
    </lineage>
</organism>
<gene>
    <name evidence="1" type="ORF">NITHO_2760002</name>
</gene>
<dbReference type="PANTHER" id="PTHR38600:SF1">
    <property type="entry name" value="TRANSCRIPTIONAL REGULATORY PROTEIN"/>
    <property type="match status" value="1"/>
</dbReference>
<dbReference type="Proteomes" id="UP000004221">
    <property type="component" value="Unassembled WGS sequence"/>
</dbReference>